<sequence>MMIRFGIIGTNTITEKFVKAARLAEGAEIAAVYSRTEARANEYADKLGIEHRFTSLDEMLQSDAIDAVYVASPNAYHAGHAMACMEHGKHVLCEKPAASNARELREMIEAAKRNDVLFMEALKSTLMPNFTAIRNNLHKIGRVRRFFASYCQYSSRYDAYKQGTVMNAFKPELSNGSLMDIGVYCVYPAAVLFGKPNAVQAEAYMLESGVDGNGSLILKYGDLDAVLSYSKISNSYVPSEIQGEEGSIVINHISEPSQVRIHYRDGRVEDITDGSQIEDNMMYEVQEFVSLLAQGKLESEVNSHASSLAAMEVMDEARRQIGLVYPADAN</sequence>
<dbReference type="InterPro" id="IPR000683">
    <property type="entry name" value="Gfo/Idh/MocA-like_OxRdtase_N"/>
</dbReference>
<dbReference type="SUPFAM" id="SSF51735">
    <property type="entry name" value="NAD(P)-binding Rossmann-fold domains"/>
    <property type="match status" value="1"/>
</dbReference>
<keyword evidence="4" id="KW-1185">Reference proteome</keyword>
<dbReference type="PANTHER" id="PTHR43054">
    <property type="match status" value="1"/>
</dbReference>
<gene>
    <name evidence="3" type="ORF">BCM02_101739</name>
</gene>
<reference evidence="3 4" key="1">
    <citation type="submission" date="2019-07" db="EMBL/GenBank/DDBJ databases">
        <title>Genomic Encyclopedia of Type Strains, Phase III (KMG-III): the genomes of soil and plant-associated and newly described type strains.</title>
        <authorList>
            <person name="Whitman W."/>
        </authorList>
    </citation>
    <scope>NUCLEOTIDE SEQUENCE [LARGE SCALE GENOMIC DNA]</scope>
    <source>
        <strain evidence="3 4">BL24</strain>
    </source>
</reference>
<protein>
    <submittedName>
        <fullName evidence="3">Putative dehydrogenase</fullName>
    </submittedName>
</protein>
<dbReference type="Gene3D" id="3.30.360.10">
    <property type="entry name" value="Dihydrodipicolinate Reductase, domain 2"/>
    <property type="match status" value="1"/>
</dbReference>
<dbReference type="InterPro" id="IPR055170">
    <property type="entry name" value="GFO_IDH_MocA-like_dom"/>
</dbReference>
<evidence type="ECO:0000259" key="1">
    <source>
        <dbReference type="Pfam" id="PF01408"/>
    </source>
</evidence>
<evidence type="ECO:0000313" key="3">
    <source>
        <dbReference type="EMBL" id="TYP79619.1"/>
    </source>
</evidence>
<dbReference type="EMBL" id="VNHS01000001">
    <property type="protein sequence ID" value="TYP79619.1"/>
    <property type="molecule type" value="Genomic_DNA"/>
</dbReference>
<accession>A0A5S5CIK3</accession>
<organism evidence="3 4">
    <name type="scientific">Paenibacillus methanolicus</name>
    <dbReference type="NCBI Taxonomy" id="582686"/>
    <lineage>
        <taxon>Bacteria</taxon>
        <taxon>Bacillati</taxon>
        <taxon>Bacillota</taxon>
        <taxon>Bacilli</taxon>
        <taxon>Bacillales</taxon>
        <taxon>Paenibacillaceae</taxon>
        <taxon>Paenibacillus</taxon>
    </lineage>
</organism>
<dbReference type="Proteomes" id="UP000323257">
    <property type="component" value="Unassembled WGS sequence"/>
</dbReference>
<comment type="caution">
    <text evidence="3">The sequence shown here is derived from an EMBL/GenBank/DDBJ whole genome shotgun (WGS) entry which is preliminary data.</text>
</comment>
<dbReference type="SUPFAM" id="SSF55347">
    <property type="entry name" value="Glyceraldehyde-3-phosphate dehydrogenase-like, C-terminal domain"/>
    <property type="match status" value="1"/>
</dbReference>
<proteinExistence type="predicted"/>
<evidence type="ECO:0000313" key="4">
    <source>
        <dbReference type="Proteomes" id="UP000323257"/>
    </source>
</evidence>
<dbReference type="GO" id="GO:0000166">
    <property type="term" value="F:nucleotide binding"/>
    <property type="evidence" value="ECO:0007669"/>
    <property type="project" value="InterPro"/>
</dbReference>
<evidence type="ECO:0000259" key="2">
    <source>
        <dbReference type="Pfam" id="PF22725"/>
    </source>
</evidence>
<dbReference type="InterPro" id="IPR036291">
    <property type="entry name" value="NAD(P)-bd_dom_sf"/>
</dbReference>
<dbReference type="Pfam" id="PF01408">
    <property type="entry name" value="GFO_IDH_MocA"/>
    <property type="match status" value="1"/>
</dbReference>
<dbReference type="Pfam" id="PF22725">
    <property type="entry name" value="GFO_IDH_MocA_C3"/>
    <property type="match status" value="1"/>
</dbReference>
<feature type="domain" description="GFO/IDH/MocA-like oxidoreductase" evidence="2">
    <location>
        <begin position="139"/>
        <end position="249"/>
    </location>
</feature>
<dbReference type="AlphaFoldDB" id="A0A5S5CIK3"/>
<dbReference type="Gene3D" id="3.40.50.720">
    <property type="entry name" value="NAD(P)-binding Rossmann-like Domain"/>
    <property type="match status" value="1"/>
</dbReference>
<name>A0A5S5CIK3_9BACL</name>
<dbReference type="PANTHER" id="PTHR43054:SF1">
    <property type="entry name" value="SCYLLO-INOSITOL 2-DEHYDROGENASE (NADP(+)) IOLU"/>
    <property type="match status" value="1"/>
</dbReference>
<feature type="domain" description="Gfo/Idh/MocA-like oxidoreductase N-terminal" evidence="1">
    <location>
        <begin position="3"/>
        <end position="120"/>
    </location>
</feature>